<keyword evidence="1" id="KW-1133">Transmembrane helix</keyword>
<feature type="transmembrane region" description="Helical" evidence="1">
    <location>
        <begin position="38"/>
        <end position="61"/>
    </location>
</feature>
<name>A0A8K0CIL3_IGNLU</name>
<protein>
    <recommendedName>
        <fullName evidence="2">P-type ATPase C-terminal domain-containing protein</fullName>
    </recommendedName>
</protein>
<keyword evidence="1" id="KW-0812">Transmembrane</keyword>
<organism evidence="3 4">
    <name type="scientific">Ignelater luminosus</name>
    <name type="common">Cucubano</name>
    <name type="synonym">Pyrophorus luminosus</name>
    <dbReference type="NCBI Taxonomy" id="2038154"/>
    <lineage>
        <taxon>Eukaryota</taxon>
        <taxon>Metazoa</taxon>
        <taxon>Ecdysozoa</taxon>
        <taxon>Arthropoda</taxon>
        <taxon>Hexapoda</taxon>
        <taxon>Insecta</taxon>
        <taxon>Pterygota</taxon>
        <taxon>Neoptera</taxon>
        <taxon>Endopterygota</taxon>
        <taxon>Coleoptera</taxon>
        <taxon>Polyphaga</taxon>
        <taxon>Elateriformia</taxon>
        <taxon>Elateroidea</taxon>
        <taxon>Elateridae</taxon>
        <taxon>Agrypninae</taxon>
        <taxon>Pyrophorini</taxon>
        <taxon>Ignelater</taxon>
    </lineage>
</organism>
<dbReference type="Proteomes" id="UP000801492">
    <property type="component" value="Unassembled WGS sequence"/>
</dbReference>
<accession>A0A8K0CIL3</accession>
<gene>
    <name evidence="3" type="ORF">ILUMI_19189</name>
</gene>
<keyword evidence="1" id="KW-0472">Membrane</keyword>
<proteinExistence type="predicted"/>
<reference evidence="3" key="1">
    <citation type="submission" date="2019-08" db="EMBL/GenBank/DDBJ databases">
        <title>The genome of the North American firefly Photinus pyralis.</title>
        <authorList>
            <consortium name="Photinus pyralis genome working group"/>
            <person name="Fallon T.R."/>
            <person name="Sander Lower S.E."/>
            <person name="Weng J.-K."/>
        </authorList>
    </citation>
    <scope>NUCLEOTIDE SEQUENCE</scope>
    <source>
        <strain evidence="3">TRF0915ILg1</strain>
        <tissue evidence="3">Whole body</tissue>
    </source>
</reference>
<dbReference type="Pfam" id="PF16212">
    <property type="entry name" value="PhoLip_ATPase_C"/>
    <property type="match status" value="1"/>
</dbReference>
<evidence type="ECO:0000256" key="1">
    <source>
        <dbReference type="SAM" id="Phobius"/>
    </source>
</evidence>
<dbReference type="InterPro" id="IPR032630">
    <property type="entry name" value="P_typ_ATPase_c"/>
</dbReference>
<feature type="domain" description="P-type ATPase C-terminal" evidence="2">
    <location>
        <begin position="1"/>
        <end position="62"/>
    </location>
</feature>
<evidence type="ECO:0000313" key="4">
    <source>
        <dbReference type="Proteomes" id="UP000801492"/>
    </source>
</evidence>
<feature type="non-terminal residue" evidence="3">
    <location>
        <position position="1"/>
    </location>
</feature>
<feature type="non-terminal residue" evidence="3">
    <location>
        <position position="62"/>
    </location>
</feature>
<comment type="caution">
    <text evidence="3">The sequence shown here is derived from an EMBL/GenBank/DDBJ whole genome shotgun (WGS) entry which is preliminary data.</text>
</comment>
<keyword evidence="4" id="KW-1185">Reference proteome</keyword>
<dbReference type="OrthoDB" id="377733at2759"/>
<dbReference type="EMBL" id="VTPC01085698">
    <property type="protein sequence ID" value="KAF2886984.1"/>
    <property type="molecule type" value="Genomic_DNA"/>
</dbReference>
<evidence type="ECO:0000313" key="3">
    <source>
        <dbReference type="EMBL" id="KAF2886984.1"/>
    </source>
</evidence>
<evidence type="ECO:0000259" key="2">
    <source>
        <dbReference type="Pfam" id="PF16212"/>
    </source>
</evidence>
<feature type="transmembrane region" description="Helical" evidence="1">
    <location>
        <begin position="7"/>
        <end position="32"/>
    </location>
</feature>
<dbReference type="AlphaFoldDB" id="A0A8K0CIL3"/>
<sequence>TIIHAASILVSIGAFYIYSILYNSLCVTWFGLPSTYWVIQHAMSTPTYWLASFLSIVVALLP</sequence>